<protein>
    <submittedName>
        <fullName evidence="2">Uncharacterized protein</fullName>
    </submittedName>
</protein>
<dbReference type="Proteomes" id="UP000772434">
    <property type="component" value="Unassembled WGS sequence"/>
</dbReference>
<feature type="compositionally biased region" description="Polar residues" evidence="1">
    <location>
        <begin position="142"/>
        <end position="156"/>
    </location>
</feature>
<comment type="caution">
    <text evidence="2">The sequence shown here is derived from an EMBL/GenBank/DDBJ whole genome shotgun (WGS) entry which is preliminary data.</text>
</comment>
<accession>A0A9P5U043</accession>
<keyword evidence="3" id="KW-1185">Reference proteome</keyword>
<name>A0A9P5U043_9AGAR</name>
<dbReference type="EMBL" id="JADNRY010000260">
    <property type="protein sequence ID" value="KAF9060108.1"/>
    <property type="molecule type" value="Genomic_DNA"/>
</dbReference>
<evidence type="ECO:0000256" key="1">
    <source>
        <dbReference type="SAM" id="MobiDB-lite"/>
    </source>
</evidence>
<sequence>MEEGQTSVPNRKMVRFVLQGATACSKQPCFGWIQSTGASIFGSIFELRTDPDGQQGWKRHQWDHSEILSSDTLQAVESNSQFAKTRDSWLKEWKEVIQPAVEEWKSDPQRELRKNIQEGNQSEPSDFIAAELIYDPRDPSAQCDNSHSTASAASGG</sequence>
<gene>
    <name evidence="2" type="ORF">BDP27DRAFT_1370843</name>
</gene>
<feature type="region of interest" description="Disordered" evidence="1">
    <location>
        <begin position="137"/>
        <end position="156"/>
    </location>
</feature>
<proteinExistence type="predicted"/>
<reference evidence="2" key="1">
    <citation type="submission" date="2020-11" db="EMBL/GenBank/DDBJ databases">
        <authorList>
            <consortium name="DOE Joint Genome Institute"/>
            <person name="Ahrendt S."/>
            <person name="Riley R."/>
            <person name="Andreopoulos W."/>
            <person name="Labutti K."/>
            <person name="Pangilinan J."/>
            <person name="Ruiz-Duenas F.J."/>
            <person name="Barrasa J.M."/>
            <person name="Sanchez-Garcia M."/>
            <person name="Camarero S."/>
            <person name="Miyauchi S."/>
            <person name="Serrano A."/>
            <person name="Linde D."/>
            <person name="Babiker R."/>
            <person name="Drula E."/>
            <person name="Ayuso-Fernandez I."/>
            <person name="Pacheco R."/>
            <person name="Padilla G."/>
            <person name="Ferreira P."/>
            <person name="Barriuso J."/>
            <person name="Kellner H."/>
            <person name="Castanera R."/>
            <person name="Alfaro M."/>
            <person name="Ramirez L."/>
            <person name="Pisabarro A.G."/>
            <person name="Kuo A."/>
            <person name="Tritt A."/>
            <person name="Lipzen A."/>
            <person name="He G."/>
            <person name="Yan M."/>
            <person name="Ng V."/>
            <person name="Cullen D."/>
            <person name="Martin F."/>
            <person name="Rosso M.-N."/>
            <person name="Henrissat B."/>
            <person name="Hibbett D."/>
            <person name="Martinez A.T."/>
            <person name="Grigoriev I.V."/>
        </authorList>
    </citation>
    <scope>NUCLEOTIDE SEQUENCE</scope>
    <source>
        <strain evidence="2">AH 40177</strain>
    </source>
</reference>
<evidence type="ECO:0000313" key="2">
    <source>
        <dbReference type="EMBL" id="KAF9060108.1"/>
    </source>
</evidence>
<evidence type="ECO:0000313" key="3">
    <source>
        <dbReference type="Proteomes" id="UP000772434"/>
    </source>
</evidence>
<dbReference type="AlphaFoldDB" id="A0A9P5U043"/>
<organism evidence="2 3">
    <name type="scientific">Rhodocollybia butyracea</name>
    <dbReference type="NCBI Taxonomy" id="206335"/>
    <lineage>
        <taxon>Eukaryota</taxon>
        <taxon>Fungi</taxon>
        <taxon>Dikarya</taxon>
        <taxon>Basidiomycota</taxon>
        <taxon>Agaricomycotina</taxon>
        <taxon>Agaricomycetes</taxon>
        <taxon>Agaricomycetidae</taxon>
        <taxon>Agaricales</taxon>
        <taxon>Marasmiineae</taxon>
        <taxon>Omphalotaceae</taxon>
        <taxon>Rhodocollybia</taxon>
    </lineage>
</organism>